<accession>A0A6S6W4I3</accession>
<gene>
    <name evidence="2" type="ORF">PTTW11_06505</name>
</gene>
<evidence type="ECO:0000313" key="2">
    <source>
        <dbReference type="EMBL" id="CAE7179203.1"/>
    </source>
</evidence>
<dbReference type="AlphaFoldDB" id="A0A6S6W4I3"/>
<organism evidence="2 3">
    <name type="scientific">Pyrenophora teres f. teres</name>
    <dbReference type="NCBI Taxonomy" id="97479"/>
    <lineage>
        <taxon>Eukaryota</taxon>
        <taxon>Fungi</taxon>
        <taxon>Dikarya</taxon>
        <taxon>Ascomycota</taxon>
        <taxon>Pezizomycotina</taxon>
        <taxon>Dothideomycetes</taxon>
        <taxon>Pleosporomycetidae</taxon>
        <taxon>Pleosporales</taxon>
        <taxon>Pleosporineae</taxon>
        <taxon>Pleosporaceae</taxon>
        <taxon>Pyrenophora</taxon>
    </lineage>
</organism>
<proteinExistence type="predicted"/>
<protein>
    <submittedName>
        <fullName evidence="2">Uncharacterized protein</fullName>
    </submittedName>
</protein>
<dbReference type="Proteomes" id="UP000472372">
    <property type="component" value="Chromosome 5"/>
</dbReference>
<evidence type="ECO:0000256" key="1">
    <source>
        <dbReference type="SAM" id="MobiDB-lite"/>
    </source>
</evidence>
<feature type="compositionally biased region" description="Basic and acidic residues" evidence="1">
    <location>
        <begin position="12"/>
        <end position="44"/>
    </location>
</feature>
<feature type="region of interest" description="Disordered" evidence="1">
    <location>
        <begin position="1"/>
        <end position="90"/>
    </location>
</feature>
<sequence length="90" mass="10380">MDSQPFSAPSRTQDKLHQDLSRSKRKADYDEKKKTEKKVYKEAEQAMDAGLPAGGKEMEQVEKRLRKTALPEQLESDSDEEILAHTERME</sequence>
<reference evidence="2" key="1">
    <citation type="submission" date="2021-02" db="EMBL/GenBank/DDBJ databases">
        <authorList>
            <person name="Syme A R."/>
            <person name="Syme A R."/>
            <person name="Moolhuijzen P."/>
        </authorList>
    </citation>
    <scope>NUCLEOTIDE SEQUENCE</scope>
    <source>
        <strain evidence="2">W1-1</strain>
    </source>
</reference>
<name>A0A6S6W4I3_9PLEO</name>
<dbReference type="EMBL" id="HG992981">
    <property type="protein sequence ID" value="CAE7179203.1"/>
    <property type="molecule type" value="Genomic_DNA"/>
</dbReference>
<evidence type="ECO:0000313" key="3">
    <source>
        <dbReference type="Proteomes" id="UP000472372"/>
    </source>
</evidence>
<feature type="compositionally biased region" description="Polar residues" evidence="1">
    <location>
        <begin position="1"/>
        <end position="11"/>
    </location>
</feature>